<evidence type="ECO:0000256" key="1">
    <source>
        <dbReference type="ARBA" id="ARBA00004245"/>
    </source>
</evidence>
<keyword evidence="8" id="KW-1185">Reference proteome</keyword>
<dbReference type="OrthoDB" id="10017054at2759"/>
<feature type="region of interest" description="Disordered" evidence="5">
    <location>
        <begin position="207"/>
        <end position="257"/>
    </location>
</feature>
<dbReference type="PROSITE" id="PS51460">
    <property type="entry name" value="GAR"/>
    <property type="match status" value="1"/>
</dbReference>
<protein>
    <recommendedName>
        <fullName evidence="6">GAR domain-containing protein</fullName>
    </recommendedName>
</protein>
<dbReference type="SMART" id="SM00243">
    <property type="entry name" value="GAS2"/>
    <property type="match status" value="1"/>
</dbReference>
<feature type="compositionally biased region" description="Low complexity" evidence="5">
    <location>
        <begin position="1515"/>
        <end position="1538"/>
    </location>
</feature>
<accession>A0A427Y7X6</accession>
<evidence type="ECO:0000256" key="4">
    <source>
        <dbReference type="SAM" id="Coils"/>
    </source>
</evidence>
<feature type="region of interest" description="Disordered" evidence="5">
    <location>
        <begin position="1028"/>
        <end position="1053"/>
    </location>
</feature>
<evidence type="ECO:0000256" key="5">
    <source>
        <dbReference type="SAM" id="MobiDB-lite"/>
    </source>
</evidence>
<dbReference type="InterPro" id="IPR003108">
    <property type="entry name" value="GAR_dom"/>
</dbReference>
<evidence type="ECO:0000313" key="7">
    <source>
        <dbReference type="EMBL" id="RSH87195.1"/>
    </source>
</evidence>
<proteinExistence type="predicted"/>
<dbReference type="SUPFAM" id="SSF143575">
    <property type="entry name" value="GAS2 domain-like"/>
    <property type="match status" value="1"/>
</dbReference>
<feature type="region of interest" description="Disordered" evidence="5">
    <location>
        <begin position="1253"/>
        <end position="1365"/>
    </location>
</feature>
<evidence type="ECO:0000256" key="2">
    <source>
        <dbReference type="ARBA" id="ARBA00022490"/>
    </source>
</evidence>
<gene>
    <name evidence="7" type="ORF">EHS25_003104</name>
</gene>
<dbReference type="InterPro" id="IPR036534">
    <property type="entry name" value="GAR_dom_sf"/>
</dbReference>
<name>A0A427Y7X6_9TREE</name>
<comment type="subcellular location">
    <subcellularLocation>
        <location evidence="1">Cytoplasm</location>
        <location evidence="1">Cytoskeleton</location>
    </subcellularLocation>
</comment>
<evidence type="ECO:0000259" key="6">
    <source>
        <dbReference type="PROSITE" id="PS51460"/>
    </source>
</evidence>
<feature type="compositionally biased region" description="Low complexity" evidence="5">
    <location>
        <begin position="1325"/>
        <end position="1343"/>
    </location>
</feature>
<feature type="compositionally biased region" description="Pro residues" evidence="5">
    <location>
        <begin position="1504"/>
        <end position="1514"/>
    </location>
</feature>
<evidence type="ECO:0000313" key="8">
    <source>
        <dbReference type="Proteomes" id="UP000279259"/>
    </source>
</evidence>
<feature type="coiled-coil region" evidence="4">
    <location>
        <begin position="980"/>
        <end position="1007"/>
    </location>
</feature>
<dbReference type="EMBL" id="RSCD01000017">
    <property type="protein sequence ID" value="RSH87195.1"/>
    <property type="molecule type" value="Genomic_DNA"/>
</dbReference>
<dbReference type="Gene3D" id="3.30.920.20">
    <property type="entry name" value="Gas2-like domain"/>
    <property type="match status" value="1"/>
</dbReference>
<comment type="caution">
    <text evidence="7">The sequence shown here is derived from an EMBL/GenBank/DDBJ whole genome shotgun (WGS) entry which is preliminary data.</text>
</comment>
<evidence type="ECO:0000256" key="3">
    <source>
        <dbReference type="ARBA" id="ARBA00023212"/>
    </source>
</evidence>
<feature type="compositionally biased region" description="Basic and acidic residues" evidence="5">
    <location>
        <begin position="1547"/>
        <end position="1561"/>
    </location>
</feature>
<dbReference type="Proteomes" id="UP000279259">
    <property type="component" value="Unassembled WGS sequence"/>
</dbReference>
<dbReference type="GO" id="GO:0005856">
    <property type="term" value="C:cytoskeleton"/>
    <property type="evidence" value="ECO:0007669"/>
    <property type="project" value="UniProtKB-SubCell"/>
</dbReference>
<feature type="coiled-coil region" evidence="4">
    <location>
        <begin position="1119"/>
        <end position="1146"/>
    </location>
</feature>
<dbReference type="Pfam" id="PF02187">
    <property type="entry name" value="GAS2"/>
    <property type="match status" value="1"/>
</dbReference>
<feature type="region of interest" description="Disordered" evidence="5">
    <location>
        <begin position="789"/>
        <end position="821"/>
    </location>
</feature>
<organism evidence="7 8">
    <name type="scientific">Saitozyma podzolica</name>
    <dbReference type="NCBI Taxonomy" id="1890683"/>
    <lineage>
        <taxon>Eukaryota</taxon>
        <taxon>Fungi</taxon>
        <taxon>Dikarya</taxon>
        <taxon>Basidiomycota</taxon>
        <taxon>Agaricomycotina</taxon>
        <taxon>Tremellomycetes</taxon>
        <taxon>Tremellales</taxon>
        <taxon>Trimorphomycetaceae</taxon>
        <taxon>Saitozyma</taxon>
    </lineage>
</organism>
<keyword evidence="4" id="KW-0175">Coiled coil</keyword>
<keyword evidence="2" id="KW-0963">Cytoplasm</keyword>
<feature type="domain" description="GAR" evidence="6">
    <location>
        <begin position="1367"/>
        <end position="1450"/>
    </location>
</feature>
<feature type="compositionally biased region" description="Low complexity" evidence="5">
    <location>
        <begin position="1253"/>
        <end position="1268"/>
    </location>
</feature>
<sequence length="1582" mass="172252">MDLAADRDDELQDLSPQDAEEIRAFLEKRRWFEGKLKILESLPPIYPFLHPSLETTTDEDHEEEDSFRRIGAADAQWSLPALDQLREWQRERDALEEEVLAFDGGDLGRMKDTTRAATLLPLTPPSTHLVSITLALIVLIDRLLTLLRQRSDLLELTALRLTWDTLRWQVMQESRRIRNEIDGIITNKGRWVPPDAKSIIPRASSGSLRASAMSPSGDACASKEVLRTPETRPVALPRPTNGHKTLDPPDSPISPRAAAPRRSLALPILHSQITNLQIRHRNLASTALSRSGAILDKIIDHAGPLRNLGGVNGPTTDVKEGGAVPDELLDIQDELEGDCEKVRALVEWCKQLEQQWNSADEHYAASIKARHSALDVISRLQSALDEPATSEQHLQLSSLLATAQSTLPEEISERFPRPSHPAYPANDEHNSHVVDTLRVARRDASADLKLATEALAWYERLSAARTAVLQQLDNVNDMESALSDARDRVLTGTAAVPRPVIDASEPSHPVPDWIASAQSSTAEGKQLCSQATTLIHHTTVANMRYRQLLRAAPNNLLEVVPALHHDVSDAAEVATGNLLELVQSIHAAVNIAEQDAELWPMVITFDSSAASLATKVDRLYATLASAVDEGAWAKSKNSAKRGDDLPSAVSELGQEITRDVEEPHRAIEALLRKFERDTPLLQNRLAKTAEALRYRHKSLCRLADLAQRVRAQATIVRLIQQEADEMISSITRAQARLERPIGNSDPEVRPSIQELRTPVEISQSLEELEMRAREWESALANRVPLVASTNHTDARDGASPALLSPNSTAADPPMTPPATPPPFSPDIQVDPVQVGSQHGPKLDLTFLDREVRQEINETAAKVSTALCTARVAGKTCLLNQWKAGADDAEQNVRAIVAEASQSLQEAQAKRGLINAGARSGSIEDLQSCLDLAEDLREIGMALTLRFHAKLDGAIGVLDDWTGDAVVGMVSGVDQRDLETYAETRRNASALQSKLSRFEAEAQALVATLHAQLAQSQAAVAQTEPVPADVFGSRLPRPPSSRKTRRSKSPVSGAPDLDAILRLRKRIDSLRIGELVSPSTSVLQSTPGSRKLPTESVSRRVRAEVNAVAVAAHSIGPASTDKAAYAMEELREAINAAEQDLPLLAQLSELSAKIQNCDTALSQIIDALDHGAGGELDDMFQTTERAYDTVTSHARPLQSDRRVASEMRRLEVAFDELKALRSGAPEVDFDDAASDTTSIAYGSVSSRLTLHPNRSSLSVRSGASARSASNPVASHRPALPQVEPRSRTVSETPARARLNSTLPRSRVDSMVERPSSIPRPVRLSQAPNTHATNASTSSNTLSATPRSRKTSMLPVKTPNKPVKAYVPHPKSKLDLAVGRVVNKLKVNVPVVPVGMGEKDEWKDQTGRYWIGAEGRAKLYFCRILRSKTVMVRVGGGWVELSKFLLDHFADALWDTPFTAASVPGTPLEPIGSSKPVTITSASLNAPAITPGKPRSRLSSAVTAATPPPLPTPTGPSTPTQYISQSPVSPSASASPNKSPLVPLHFIRKASESPPVREREKAKYKIGKRSILGKEPSWSEPQEH</sequence>
<reference evidence="7 8" key="1">
    <citation type="submission" date="2018-11" db="EMBL/GenBank/DDBJ databases">
        <title>Genome sequence of Saitozyma podzolica DSM 27192.</title>
        <authorList>
            <person name="Aliyu H."/>
            <person name="Gorte O."/>
            <person name="Ochsenreither K."/>
        </authorList>
    </citation>
    <scope>NUCLEOTIDE SEQUENCE [LARGE SCALE GENOMIC DNA]</scope>
    <source>
        <strain evidence="7 8">DSM 27192</strain>
    </source>
</reference>
<dbReference type="GO" id="GO:0008017">
    <property type="term" value="F:microtubule binding"/>
    <property type="evidence" value="ECO:0007669"/>
    <property type="project" value="InterPro"/>
</dbReference>
<keyword evidence="3" id="KW-0206">Cytoskeleton</keyword>
<feature type="region of interest" description="Disordered" evidence="5">
    <location>
        <begin position="1483"/>
        <end position="1582"/>
    </location>
</feature>